<keyword evidence="1" id="KW-0732">Signal</keyword>
<dbReference type="EMBL" id="CP093442">
    <property type="protein sequence ID" value="UOF01259.1"/>
    <property type="molecule type" value="Genomic_DNA"/>
</dbReference>
<evidence type="ECO:0000256" key="1">
    <source>
        <dbReference type="SAM" id="SignalP"/>
    </source>
</evidence>
<feature type="signal peptide" evidence="1">
    <location>
        <begin position="1"/>
        <end position="19"/>
    </location>
</feature>
<evidence type="ECO:0000313" key="3">
    <source>
        <dbReference type="Proteomes" id="UP000830116"/>
    </source>
</evidence>
<accession>A0ABY4C9V4</accession>
<organism evidence="2 3">
    <name type="scientific">Bdellovibrio reynosensis</name>
    <dbReference type="NCBI Taxonomy" id="2835041"/>
    <lineage>
        <taxon>Bacteria</taxon>
        <taxon>Pseudomonadati</taxon>
        <taxon>Bdellovibrionota</taxon>
        <taxon>Bdellovibrionia</taxon>
        <taxon>Bdellovibrionales</taxon>
        <taxon>Pseudobdellovibrionaceae</taxon>
        <taxon>Bdellovibrio</taxon>
    </lineage>
</organism>
<keyword evidence="3" id="KW-1185">Reference proteome</keyword>
<evidence type="ECO:0008006" key="4">
    <source>
        <dbReference type="Google" id="ProtNLM"/>
    </source>
</evidence>
<name>A0ABY4C9V4_9BACT</name>
<sequence length="173" mass="18204">MKKLALILAFSFVGMFAHADTTDLQTNQDEVSAAGRTWVCGLAFKGTSKGLKIIVGHFKTVAYGHLKCKGLLGKTYSQRVMVSIGHHWIGPTAGIGYFKMAGVSSEISLFNKHPEAILGKYLVAQGEAAIIGGVGAFTAVKVGVPQIAANVSLQLLKGFGVQVGIDGLHISAY</sequence>
<proteinExistence type="predicted"/>
<evidence type="ECO:0000313" key="2">
    <source>
        <dbReference type="EMBL" id="UOF01259.1"/>
    </source>
</evidence>
<dbReference type="Proteomes" id="UP000830116">
    <property type="component" value="Chromosome"/>
</dbReference>
<feature type="chain" id="PRO_5046525239" description="DUF992 domain-containing protein" evidence="1">
    <location>
        <begin position="20"/>
        <end position="173"/>
    </location>
</feature>
<dbReference type="RefSeq" id="WP_243537648.1">
    <property type="nucleotide sequence ID" value="NZ_CP093442.1"/>
</dbReference>
<reference evidence="2" key="1">
    <citation type="submission" date="2022-03" db="EMBL/GenBank/DDBJ databases">
        <title>Genome Identification and Characterization of new species Bdellovibrio reynosense LBG001 sp. nov. from a Mexico soil sample.</title>
        <authorList>
            <person name="Camilli A."/>
            <person name="Ajao Y."/>
            <person name="Guo X."/>
        </authorList>
    </citation>
    <scope>NUCLEOTIDE SEQUENCE</scope>
    <source>
        <strain evidence="2">LBG001</strain>
    </source>
</reference>
<protein>
    <recommendedName>
        <fullName evidence="4">DUF992 domain-containing protein</fullName>
    </recommendedName>
</protein>
<gene>
    <name evidence="2" type="ORF">MNR06_16310</name>
</gene>